<evidence type="ECO:0000259" key="7">
    <source>
        <dbReference type="PROSITE" id="PS50950"/>
    </source>
</evidence>
<keyword evidence="3" id="KW-0862">Zinc</keyword>
<accession>A0A2I4CTT7</accession>
<dbReference type="SMART" id="SM00980">
    <property type="entry name" value="THAP"/>
    <property type="match status" value="1"/>
</dbReference>
<proteinExistence type="predicted"/>
<dbReference type="Gene3D" id="6.20.210.20">
    <property type="entry name" value="THAP domain"/>
    <property type="match status" value="1"/>
</dbReference>
<dbReference type="PANTHER" id="PTHR47696:SF1">
    <property type="entry name" value="THAP DOMAIN-CONTAINING PROTEIN 2"/>
    <property type="match status" value="1"/>
</dbReference>
<evidence type="ECO:0000256" key="1">
    <source>
        <dbReference type="ARBA" id="ARBA00022723"/>
    </source>
</evidence>
<dbReference type="InterPro" id="IPR006612">
    <property type="entry name" value="THAP_Znf"/>
</dbReference>
<dbReference type="Proteomes" id="UP000192220">
    <property type="component" value="Unplaced"/>
</dbReference>
<name>A0A2I4CTT7_AUSLI</name>
<dbReference type="PROSITE" id="PS50950">
    <property type="entry name" value="ZF_THAP"/>
    <property type="match status" value="1"/>
</dbReference>
<evidence type="ECO:0000313" key="8">
    <source>
        <dbReference type="Proteomes" id="UP000192220"/>
    </source>
</evidence>
<dbReference type="GO" id="GO:0003677">
    <property type="term" value="F:DNA binding"/>
    <property type="evidence" value="ECO:0007669"/>
    <property type="project" value="UniProtKB-UniRule"/>
</dbReference>
<dbReference type="InterPro" id="IPR026521">
    <property type="entry name" value="THAP2"/>
</dbReference>
<dbReference type="InParanoid" id="A0A2I4CTT7"/>
<protein>
    <submittedName>
        <fullName evidence="9">THAP domain-containing protein 2</fullName>
    </submittedName>
</protein>
<feature type="coiled-coil region" evidence="6">
    <location>
        <begin position="148"/>
        <end position="175"/>
    </location>
</feature>
<evidence type="ECO:0000256" key="6">
    <source>
        <dbReference type="SAM" id="Coils"/>
    </source>
</evidence>
<feature type="domain" description="THAP-type" evidence="7">
    <location>
        <begin position="1"/>
        <end position="83"/>
    </location>
</feature>
<dbReference type="GeneID" id="106531976"/>
<evidence type="ECO:0000256" key="2">
    <source>
        <dbReference type="ARBA" id="ARBA00022771"/>
    </source>
</evidence>
<keyword evidence="4 5" id="KW-0238">DNA-binding</keyword>
<dbReference type="AlphaFoldDB" id="A0A2I4CTT7"/>
<evidence type="ECO:0000313" key="9">
    <source>
        <dbReference type="RefSeq" id="XP_013883394.1"/>
    </source>
</evidence>
<dbReference type="SUPFAM" id="SSF57716">
    <property type="entry name" value="Glucocorticoid receptor-like (DNA-binding domain)"/>
    <property type="match status" value="1"/>
</dbReference>
<evidence type="ECO:0000256" key="5">
    <source>
        <dbReference type="PROSITE-ProRule" id="PRU00309"/>
    </source>
</evidence>
<organism evidence="8 9">
    <name type="scientific">Austrofundulus limnaeus</name>
    <name type="common">Annual killifish</name>
    <dbReference type="NCBI Taxonomy" id="52670"/>
    <lineage>
        <taxon>Eukaryota</taxon>
        <taxon>Metazoa</taxon>
        <taxon>Chordata</taxon>
        <taxon>Craniata</taxon>
        <taxon>Vertebrata</taxon>
        <taxon>Euteleostomi</taxon>
        <taxon>Actinopterygii</taxon>
        <taxon>Neopterygii</taxon>
        <taxon>Teleostei</taxon>
        <taxon>Neoteleostei</taxon>
        <taxon>Acanthomorphata</taxon>
        <taxon>Ovalentaria</taxon>
        <taxon>Atherinomorphae</taxon>
        <taxon>Cyprinodontiformes</taxon>
        <taxon>Rivulidae</taxon>
        <taxon>Austrofundulus</taxon>
    </lineage>
</organism>
<dbReference type="InterPro" id="IPR038441">
    <property type="entry name" value="THAP_Znf_sf"/>
</dbReference>
<dbReference type="KEGG" id="alim:106531976"/>
<keyword evidence="1" id="KW-0479">Metal-binding</keyword>
<dbReference type="STRING" id="52670.A0A2I4CTT7"/>
<gene>
    <name evidence="9" type="primary">LOC106531976</name>
</gene>
<dbReference type="PANTHER" id="PTHR47696">
    <property type="entry name" value="THAP DOMAIN-CONTAINING PROTEIN 2"/>
    <property type="match status" value="1"/>
</dbReference>
<evidence type="ECO:0000256" key="4">
    <source>
        <dbReference type="ARBA" id="ARBA00023125"/>
    </source>
</evidence>
<keyword evidence="8" id="KW-1185">Reference proteome</keyword>
<sequence length="198" mass="22824">MPDFCAAYRCSNSRSIKTRSRGITFHLFPKNRERRQQWEAAVRREGFVASERTLLCSEHFRPEDFDRTGQTVRLRDGVVPTLFSSPAHLQTLEASRNTSCSTDELPLDLSKKRPESDILPKHQDAAEVQSTDHSYALPTSPEALYAKLKEATDRVRKLEREKSIALARERRARKNCLIFVIREDCHTDMHDVINKTNP</sequence>
<keyword evidence="2 5" id="KW-0863">Zinc-finger</keyword>
<keyword evidence="6" id="KW-0175">Coiled coil</keyword>
<dbReference type="Pfam" id="PF05485">
    <property type="entry name" value="THAP"/>
    <property type="match status" value="1"/>
</dbReference>
<evidence type="ECO:0000256" key="3">
    <source>
        <dbReference type="ARBA" id="ARBA00022833"/>
    </source>
</evidence>
<dbReference type="OrthoDB" id="7312725at2759"/>
<reference evidence="9" key="1">
    <citation type="submission" date="2025-08" db="UniProtKB">
        <authorList>
            <consortium name="RefSeq"/>
        </authorList>
    </citation>
    <scope>IDENTIFICATION</scope>
    <source>
        <strain evidence="9">Quisiro</strain>
        <tissue evidence="9">Liver</tissue>
    </source>
</reference>
<dbReference type="SMART" id="SM00692">
    <property type="entry name" value="DM3"/>
    <property type="match status" value="1"/>
</dbReference>
<dbReference type="RefSeq" id="XP_013883394.1">
    <property type="nucleotide sequence ID" value="XM_014027940.1"/>
</dbReference>
<dbReference type="GO" id="GO:0008270">
    <property type="term" value="F:zinc ion binding"/>
    <property type="evidence" value="ECO:0007669"/>
    <property type="project" value="UniProtKB-KW"/>
</dbReference>